<dbReference type="InterPro" id="IPR022080">
    <property type="entry name" value="DUF3630"/>
</dbReference>
<gene>
    <name evidence="1" type="ORF">DFR44_1404</name>
</gene>
<evidence type="ECO:0000313" key="2">
    <source>
        <dbReference type="Proteomes" id="UP000294480"/>
    </source>
</evidence>
<reference evidence="1 2" key="1">
    <citation type="submission" date="2019-03" db="EMBL/GenBank/DDBJ databases">
        <title>Genomic Encyclopedia of Type Strains, Phase IV (KMG-IV): sequencing the most valuable type-strain genomes for metagenomic binning, comparative biology and taxonomic classification.</title>
        <authorList>
            <person name="Goeker M."/>
        </authorList>
    </citation>
    <scope>NUCLEOTIDE SEQUENCE [LARGE SCALE GENOMIC DNA]</scope>
    <source>
        <strain evidence="1 2">DSM 102852</strain>
    </source>
</reference>
<dbReference type="Pfam" id="PF12305">
    <property type="entry name" value="DUF3630"/>
    <property type="match status" value="1"/>
</dbReference>
<dbReference type="AlphaFoldDB" id="A0A4R6Y435"/>
<name>A0A4R6Y435_9BURK</name>
<proteinExistence type="predicted"/>
<organism evidence="1 2">
    <name type="scientific">Hydromonas duriensis</name>
    <dbReference type="NCBI Taxonomy" id="1527608"/>
    <lineage>
        <taxon>Bacteria</taxon>
        <taxon>Pseudomonadati</taxon>
        <taxon>Pseudomonadota</taxon>
        <taxon>Betaproteobacteria</taxon>
        <taxon>Burkholderiales</taxon>
        <taxon>Burkholderiaceae</taxon>
        <taxon>Hydromonas</taxon>
    </lineage>
</organism>
<dbReference type="Proteomes" id="UP000294480">
    <property type="component" value="Unassembled WGS sequence"/>
</dbReference>
<dbReference type="EMBL" id="SNZE01000040">
    <property type="protein sequence ID" value="TDR27755.1"/>
    <property type="molecule type" value="Genomic_DNA"/>
</dbReference>
<sequence>MEYRYATSPTGMLYIELQGNLTWRNFPRFADTFFEILKPQTGKYLSVNVVDMHWYEFTWKDNKYRLIFEDFPYEVSIEKDDEDSDLSLIYEFLVSLSERSNSPMNTIKFSAIPLEQR</sequence>
<accession>A0A4R6Y435</accession>
<evidence type="ECO:0000313" key="1">
    <source>
        <dbReference type="EMBL" id="TDR27755.1"/>
    </source>
</evidence>
<keyword evidence="2" id="KW-1185">Reference proteome</keyword>
<protein>
    <submittedName>
        <fullName evidence="1">Uncharacterized protein</fullName>
    </submittedName>
</protein>
<comment type="caution">
    <text evidence="1">The sequence shown here is derived from an EMBL/GenBank/DDBJ whole genome shotgun (WGS) entry which is preliminary data.</text>
</comment>